<dbReference type="SMART" id="SM00642">
    <property type="entry name" value="Aamy"/>
    <property type="match status" value="1"/>
</dbReference>
<evidence type="ECO:0000313" key="2">
    <source>
        <dbReference type="EMBL" id="KUG26979.1"/>
    </source>
</evidence>
<dbReference type="Gene3D" id="3.20.20.80">
    <property type="entry name" value="Glycosidases"/>
    <property type="match status" value="1"/>
</dbReference>
<dbReference type="Pfam" id="PF16657">
    <property type="entry name" value="Malt_amylase_C"/>
    <property type="match status" value="1"/>
</dbReference>
<dbReference type="PANTHER" id="PTHR47786:SF2">
    <property type="entry name" value="GLYCOSYL HYDROLASE FAMILY 13 CATALYTIC DOMAIN-CONTAINING PROTEIN"/>
    <property type="match status" value="1"/>
</dbReference>
<keyword evidence="2" id="KW-0808">Transferase</keyword>
<gene>
    <name evidence="2" type="ORF">ASZ90_003161</name>
</gene>
<dbReference type="GO" id="GO:0003844">
    <property type="term" value="F:1,4-alpha-glucan branching enzyme activity"/>
    <property type="evidence" value="ECO:0007669"/>
    <property type="project" value="UniProtKB-EC"/>
</dbReference>
<evidence type="ECO:0000259" key="1">
    <source>
        <dbReference type="SMART" id="SM00642"/>
    </source>
</evidence>
<dbReference type="InterPro" id="IPR032091">
    <property type="entry name" value="Malt_amylase-like_C"/>
</dbReference>
<dbReference type="CDD" id="cd11313">
    <property type="entry name" value="AmyAc_arch_bac_AmyA"/>
    <property type="match status" value="1"/>
</dbReference>
<dbReference type="EC" id="2.4.1.18" evidence="2"/>
<protein>
    <submittedName>
        <fullName evidence="2">1,4-alpha-glucan branching enzyme</fullName>
        <ecNumber evidence="2">2.4.1.18</ecNumber>
    </submittedName>
</protein>
<accession>A0A0W8G388</accession>
<dbReference type="SUPFAM" id="SSF51445">
    <property type="entry name" value="(Trans)glycosidases"/>
    <property type="match status" value="1"/>
</dbReference>
<dbReference type="SUPFAM" id="SSF51011">
    <property type="entry name" value="Glycosyl hydrolase domain"/>
    <property type="match status" value="1"/>
</dbReference>
<dbReference type="Pfam" id="PF00128">
    <property type="entry name" value="Alpha-amylase"/>
    <property type="match status" value="2"/>
</dbReference>
<dbReference type="EMBL" id="LNQE01000378">
    <property type="protein sequence ID" value="KUG26979.1"/>
    <property type="molecule type" value="Genomic_DNA"/>
</dbReference>
<dbReference type="Gene3D" id="2.60.40.1180">
    <property type="entry name" value="Golgi alpha-mannosidase II"/>
    <property type="match status" value="1"/>
</dbReference>
<comment type="caution">
    <text evidence="2">The sequence shown here is derived from an EMBL/GenBank/DDBJ whole genome shotgun (WGS) entry which is preliminary data.</text>
</comment>
<keyword evidence="2" id="KW-0328">Glycosyltransferase</keyword>
<name>A0A0W8G388_9ZZZZ</name>
<dbReference type="AlphaFoldDB" id="A0A0W8G388"/>
<sequence length="448" mass="52277">MKNKTIIILLMISIFGFKILAQKSYVTHPEWSKNAVIYEVNLRQFTEEGTFNAFAEHLPRLKEMGIDILWFMPIHPIGEKNRKGSLGSYYSVKDFMAVNPEHGTINEFKSLVNQIHEMGMYVIIDWVANHAAWDNNLVETNPEFFTTDDDGNFVPPVPDWSDVIDFNYDNKELWEYMKGALKFWVEQCDIDGYRCDVAGMVPTVFWNEVRKELDEIKPVFMLAEWETPELHEYAFDMTYAWDLHHLMNDIAKGEKSVEDLDKYWKSERKEYPEEAYRMTFTSNHDENSWNGTVFERMGDAAEAMLVLSATVEGMPLVYSGQEAGLDKRLEFFEKDVIEWKEHRFYDLYKKLFVLKKENKALWNGNFGGKIQKIKTGKDKQVYSFLRDKEGDKVFVIINLSANPQTIKLNNRSIAGSYLDAISGEKIFITGNDELNLEPWSYKVFSNVQ</sequence>
<dbReference type="GO" id="GO:0005975">
    <property type="term" value="P:carbohydrate metabolic process"/>
    <property type="evidence" value="ECO:0007669"/>
    <property type="project" value="InterPro"/>
</dbReference>
<proteinExistence type="predicted"/>
<dbReference type="InterPro" id="IPR017853">
    <property type="entry name" value="GH"/>
</dbReference>
<dbReference type="InterPro" id="IPR006047">
    <property type="entry name" value="GH13_cat_dom"/>
</dbReference>
<organism evidence="2">
    <name type="scientific">hydrocarbon metagenome</name>
    <dbReference type="NCBI Taxonomy" id="938273"/>
    <lineage>
        <taxon>unclassified sequences</taxon>
        <taxon>metagenomes</taxon>
        <taxon>ecological metagenomes</taxon>
    </lineage>
</organism>
<feature type="domain" description="Glycosyl hydrolase family 13 catalytic" evidence="1">
    <location>
        <begin position="39"/>
        <end position="355"/>
    </location>
</feature>
<dbReference type="PANTHER" id="PTHR47786">
    <property type="entry name" value="ALPHA-1,4-GLUCAN:MALTOSE-1-PHOSPHATE MALTOSYLTRANSFERASE"/>
    <property type="match status" value="1"/>
</dbReference>
<dbReference type="InterPro" id="IPR013780">
    <property type="entry name" value="Glyco_hydro_b"/>
</dbReference>
<reference evidence="2" key="1">
    <citation type="journal article" date="2015" name="Proc. Natl. Acad. Sci. U.S.A.">
        <title>Networks of energetic and metabolic interactions define dynamics in microbial communities.</title>
        <authorList>
            <person name="Embree M."/>
            <person name="Liu J.K."/>
            <person name="Al-Bassam M.M."/>
            <person name="Zengler K."/>
        </authorList>
    </citation>
    <scope>NUCLEOTIDE SEQUENCE</scope>
</reference>